<dbReference type="SUPFAM" id="SSF51735">
    <property type="entry name" value="NAD(P)-binding Rossmann-fold domains"/>
    <property type="match status" value="1"/>
</dbReference>
<dbReference type="SUPFAM" id="SSF52283">
    <property type="entry name" value="Formate/glycerate dehydrogenase catalytic domain-like"/>
    <property type="match status" value="1"/>
</dbReference>
<dbReference type="GO" id="GO:0005829">
    <property type="term" value="C:cytosol"/>
    <property type="evidence" value="ECO:0007669"/>
    <property type="project" value="TreeGrafter"/>
</dbReference>
<evidence type="ECO:0000313" key="4">
    <source>
        <dbReference type="EMBL" id="QOL69953.1"/>
    </source>
</evidence>
<dbReference type="GO" id="GO:0016618">
    <property type="term" value="F:hydroxypyruvate reductase [NAD(P)H] activity"/>
    <property type="evidence" value="ECO:0007669"/>
    <property type="project" value="TreeGrafter"/>
</dbReference>
<dbReference type="Gene3D" id="3.40.50.720">
    <property type="entry name" value="NAD(P)-binding Rossmann-like Domain"/>
    <property type="match status" value="2"/>
</dbReference>
<dbReference type="PANTHER" id="PTHR10996">
    <property type="entry name" value="2-HYDROXYACID DEHYDROGENASE-RELATED"/>
    <property type="match status" value="1"/>
</dbReference>
<dbReference type="EMBL" id="CP062966">
    <property type="protein sequence ID" value="QOL69953.1"/>
    <property type="molecule type" value="Genomic_DNA"/>
</dbReference>
<keyword evidence="2" id="KW-0520">NAD</keyword>
<accession>A0A7L9VRC1</accession>
<dbReference type="Pfam" id="PF02826">
    <property type="entry name" value="2-Hacid_dh_C"/>
    <property type="match status" value="1"/>
</dbReference>
<dbReference type="GO" id="GO:0030267">
    <property type="term" value="F:glyoxylate reductase (NADPH) activity"/>
    <property type="evidence" value="ECO:0007669"/>
    <property type="project" value="TreeGrafter"/>
</dbReference>
<name>A0A7L9VRC1_LIMMU</name>
<evidence type="ECO:0000313" key="5">
    <source>
        <dbReference type="Proteomes" id="UP000593929"/>
    </source>
</evidence>
<evidence type="ECO:0000256" key="1">
    <source>
        <dbReference type="ARBA" id="ARBA00023002"/>
    </source>
</evidence>
<reference evidence="4 5" key="1">
    <citation type="submission" date="2020-10" db="EMBL/GenBank/DDBJ databases">
        <title>Genome sequencing of Lactobacillus mucosae KCTC 21011.</title>
        <authorList>
            <person name="Kim J."/>
        </authorList>
    </citation>
    <scope>NUCLEOTIDE SEQUENCE [LARGE SCALE GENOMIC DNA]</scope>
    <source>
        <strain evidence="4 5">LM011</strain>
    </source>
</reference>
<proteinExistence type="predicted"/>
<dbReference type="InterPro" id="IPR006140">
    <property type="entry name" value="D-isomer_DH_NAD-bd"/>
</dbReference>
<evidence type="ECO:0000256" key="2">
    <source>
        <dbReference type="ARBA" id="ARBA00023027"/>
    </source>
</evidence>
<dbReference type="InterPro" id="IPR050223">
    <property type="entry name" value="D-isomer_2-hydroxyacid_DH"/>
</dbReference>
<dbReference type="Proteomes" id="UP000593929">
    <property type="component" value="Chromosome"/>
</dbReference>
<dbReference type="PANTHER" id="PTHR10996:SF178">
    <property type="entry name" value="2-HYDROXYACID DEHYDROGENASE YGL185C-RELATED"/>
    <property type="match status" value="1"/>
</dbReference>
<dbReference type="PROSITE" id="PS00670">
    <property type="entry name" value="D_2_HYDROXYACID_DH_2"/>
    <property type="match status" value="1"/>
</dbReference>
<evidence type="ECO:0000259" key="3">
    <source>
        <dbReference type="Pfam" id="PF02826"/>
    </source>
</evidence>
<organism evidence="4 5">
    <name type="scientific">Limosilactobacillus mucosae</name>
    <name type="common">Lactobacillus mucosae</name>
    <dbReference type="NCBI Taxonomy" id="97478"/>
    <lineage>
        <taxon>Bacteria</taxon>
        <taxon>Bacillati</taxon>
        <taxon>Bacillota</taxon>
        <taxon>Bacilli</taxon>
        <taxon>Lactobacillales</taxon>
        <taxon>Lactobacillaceae</taxon>
        <taxon>Limosilactobacillus</taxon>
    </lineage>
</organism>
<dbReference type="GO" id="GO:0051287">
    <property type="term" value="F:NAD binding"/>
    <property type="evidence" value="ECO:0007669"/>
    <property type="project" value="InterPro"/>
</dbReference>
<dbReference type="AlphaFoldDB" id="A0A7L9VRC1"/>
<gene>
    <name evidence="4" type="ORF">LM011_01980</name>
</gene>
<sequence>MVDLKSDLPVEEYLRQAGDADFIIVDAITTISDELIRQMPNLLVIHSEGVAFNAIDLKAADECGVYVCNAKGMNAMAVAEQTILLMVGMLRDVVANDAAVRNGHQIEAKGAYIQNASLLELAGCSVGLIGFGDIARKTAGLLKAYGVKNIYYYKRHRLDPEQEQQYGVQYRELDDLLAQSRIVSLHLPVTKATWQMADQAFFPKCSQAATWSIRPVANWLMMQR</sequence>
<dbReference type="InterPro" id="IPR036291">
    <property type="entry name" value="NAD(P)-bd_dom_sf"/>
</dbReference>
<protein>
    <recommendedName>
        <fullName evidence="3">D-isomer specific 2-hydroxyacid dehydrogenase NAD-binding domain-containing protein</fullName>
    </recommendedName>
</protein>
<keyword evidence="1" id="KW-0560">Oxidoreductase</keyword>
<feature type="domain" description="D-isomer specific 2-hydroxyacid dehydrogenase NAD-binding" evidence="3">
    <location>
        <begin position="84"/>
        <end position="209"/>
    </location>
</feature>
<dbReference type="InterPro" id="IPR029753">
    <property type="entry name" value="D-isomer_DH_CS"/>
</dbReference>